<evidence type="ECO:0000256" key="4">
    <source>
        <dbReference type="ARBA" id="ARBA00012944"/>
    </source>
</evidence>
<comment type="similarity">
    <text evidence="3 17">Belongs to the complex I subunit 4 family.</text>
</comment>
<keyword evidence="8 17" id="KW-0812">Transmembrane</keyword>
<dbReference type="InterPro" id="IPR003918">
    <property type="entry name" value="NADH_UbQ_OxRdtase"/>
</dbReference>
<dbReference type="Pfam" id="PF00361">
    <property type="entry name" value="Proton_antipo_M"/>
    <property type="match status" value="1"/>
</dbReference>
<comment type="function">
    <text evidence="1">Core subunit of the mitochondrial membrane respiratory chain NADH dehydrogenase (Complex I) that is believed to belong to the minimal assembly required for catalysis. Complex I functions in the transfer of electrons from NADH to the respiratory chain. The immediate electron acceptor for the enzyme is believed to be ubiquinone.</text>
</comment>
<feature type="transmembrane region" description="Helical" evidence="17">
    <location>
        <begin position="242"/>
        <end position="262"/>
    </location>
</feature>
<dbReference type="InterPro" id="IPR001750">
    <property type="entry name" value="ND/Mrp_TM"/>
</dbReference>
<evidence type="ECO:0000256" key="6">
    <source>
        <dbReference type="ARBA" id="ARBA00022448"/>
    </source>
</evidence>
<dbReference type="GO" id="GO:0042773">
    <property type="term" value="P:ATP synthesis coupled electron transport"/>
    <property type="evidence" value="ECO:0007669"/>
    <property type="project" value="InterPro"/>
</dbReference>
<evidence type="ECO:0000256" key="12">
    <source>
        <dbReference type="ARBA" id="ARBA00023027"/>
    </source>
</evidence>
<feature type="transmembrane region" description="Helical" evidence="17">
    <location>
        <begin position="213"/>
        <end position="235"/>
    </location>
</feature>
<dbReference type="PANTHER" id="PTHR43507">
    <property type="entry name" value="NADH-UBIQUINONE OXIDOREDUCTASE CHAIN 4"/>
    <property type="match status" value="1"/>
</dbReference>
<feature type="transmembrane region" description="Helical" evidence="17">
    <location>
        <begin position="120"/>
        <end position="144"/>
    </location>
</feature>
<proteinExistence type="inferred from homology"/>
<dbReference type="GO" id="GO:0008137">
    <property type="term" value="F:NADH dehydrogenase (ubiquinone) activity"/>
    <property type="evidence" value="ECO:0007669"/>
    <property type="project" value="UniProtKB-UniRule"/>
</dbReference>
<keyword evidence="9" id="KW-1278">Translocase</keyword>
<feature type="transmembrane region" description="Helical" evidence="17">
    <location>
        <begin position="342"/>
        <end position="365"/>
    </location>
</feature>
<evidence type="ECO:0000256" key="10">
    <source>
        <dbReference type="ARBA" id="ARBA00022982"/>
    </source>
</evidence>
<feature type="transmembrane region" description="Helical" evidence="17">
    <location>
        <begin position="65"/>
        <end position="81"/>
    </location>
</feature>
<feature type="transmembrane region" description="Helical" evidence="17">
    <location>
        <begin position="298"/>
        <end position="322"/>
    </location>
</feature>
<feature type="transmembrane region" description="Helical" evidence="17">
    <location>
        <begin position="377"/>
        <end position="403"/>
    </location>
</feature>
<dbReference type="GO" id="GO:0031966">
    <property type="term" value="C:mitochondrial membrane"/>
    <property type="evidence" value="ECO:0007669"/>
    <property type="project" value="UniProtKB-SubCell"/>
</dbReference>
<evidence type="ECO:0000256" key="7">
    <source>
        <dbReference type="ARBA" id="ARBA00022660"/>
    </source>
</evidence>
<evidence type="ECO:0000256" key="9">
    <source>
        <dbReference type="ARBA" id="ARBA00022967"/>
    </source>
</evidence>
<comment type="subcellular location">
    <subcellularLocation>
        <location evidence="2 17">Mitochondrion membrane</location>
        <topology evidence="2 17">Multi-pass membrane protein</topology>
    </subcellularLocation>
</comment>
<evidence type="ECO:0000256" key="2">
    <source>
        <dbReference type="ARBA" id="ARBA00004225"/>
    </source>
</evidence>
<evidence type="ECO:0000256" key="8">
    <source>
        <dbReference type="ARBA" id="ARBA00022692"/>
    </source>
</evidence>
<feature type="transmembrane region" description="Helical" evidence="17">
    <location>
        <begin position="186"/>
        <end position="207"/>
    </location>
</feature>
<feature type="transmembrane region" description="Helical" evidence="17">
    <location>
        <begin position="268"/>
        <end position="291"/>
    </location>
</feature>
<dbReference type="GO" id="GO:0015990">
    <property type="term" value="P:electron transport coupled proton transport"/>
    <property type="evidence" value="ECO:0007669"/>
    <property type="project" value="TreeGrafter"/>
</dbReference>
<evidence type="ECO:0000256" key="5">
    <source>
        <dbReference type="ARBA" id="ARBA00021006"/>
    </source>
</evidence>
<dbReference type="GO" id="GO:0048039">
    <property type="term" value="F:ubiquinone binding"/>
    <property type="evidence" value="ECO:0007669"/>
    <property type="project" value="TreeGrafter"/>
</dbReference>
<keyword evidence="12 17" id="KW-0520">NAD</keyword>
<dbReference type="PANTHER" id="PTHR43507:SF20">
    <property type="entry name" value="NADH-UBIQUINONE OXIDOREDUCTASE CHAIN 4"/>
    <property type="match status" value="1"/>
</dbReference>
<protein>
    <recommendedName>
        <fullName evidence="5 17">NADH-ubiquinone oxidoreductase chain 4</fullName>
        <ecNumber evidence="4 17">7.1.1.2</ecNumber>
    </recommendedName>
</protein>
<evidence type="ECO:0000256" key="1">
    <source>
        <dbReference type="ARBA" id="ARBA00003257"/>
    </source>
</evidence>
<keyword evidence="13 17" id="KW-0830">Ubiquinone</keyword>
<evidence type="ECO:0000256" key="13">
    <source>
        <dbReference type="ARBA" id="ARBA00023075"/>
    </source>
</evidence>
<feature type="transmembrane region" description="Helical" evidence="17">
    <location>
        <begin position="150"/>
        <end position="174"/>
    </location>
</feature>
<evidence type="ECO:0000256" key="16">
    <source>
        <dbReference type="ARBA" id="ARBA00049551"/>
    </source>
</evidence>
<feature type="transmembrane region" description="Helical" evidence="17">
    <location>
        <begin position="87"/>
        <end position="108"/>
    </location>
</feature>
<dbReference type="EMBL" id="OM469015">
    <property type="protein sequence ID" value="WAX01704.1"/>
    <property type="molecule type" value="Genomic_DNA"/>
</dbReference>
<organism evidence="19">
    <name type="scientific">Philometra sp. HZ-2022</name>
    <dbReference type="NCBI Taxonomy" id="3016125"/>
    <lineage>
        <taxon>Eukaryota</taxon>
        <taxon>Metazoa</taxon>
        <taxon>Ecdysozoa</taxon>
        <taxon>Nematoda</taxon>
        <taxon>Chromadorea</taxon>
        <taxon>Rhabditida</taxon>
        <taxon>Spirurina</taxon>
        <taxon>Dracunculoidea</taxon>
        <taxon>Philometridae</taxon>
        <taxon>Philometra</taxon>
    </lineage>
</organism>
<dbReference type="AlphaFoldDB" id="A0A9F1U556"/>
<dbReference type="GO" id="GO:0003954">
    <property type="term" value="F:NADH dehydrogenase activity"/>
    <property type="evidence" value="ECO:0007669"/>
    <property type="project" value="TreeGrafter"/>
</dbReference>
<gene>
    <name evidence="19" type="primary">nad4</name>
</gene>
<keyword evidence="10 17" id="KW-0249">Electron transport</keyword>
<geneLocation type="mitochondrion" evidence="19"/>
<comment type="function">
    <text evidence="17">Core subunit of the mitochondrial membrane respiratory chain NADH dehydrogenase (Complex I) which catalyzes electron transfer from NADH through the respiratory chain, using ubiquinone as an electron acceptor. Essential for the catalytic activity and assembly of complex I.</text>
</comment>
<accession>A0A9F1U556</accession>
<comment type="catalytic activity">
    <reaction evidence="16 17">
        <text>a ubiquinone + NADH + 5 H(+)(in) = a ubiquinol + NAD(+) + 4 H(+)(out)</text>
        <dbReference type="Rhea" id="RHEA:29091"/>
        <dbReference type="Rhea" id="RHEA-COMP:9565"/>
        <dbReference type="Rhea" id="RHEA-COMP:9566"/>
        <dbReference type="ChEBI" id="CHEBI:15378"/>
        <dbReference type="ChEBI" id="CHEBI:16389"/>
        <dbReference type="ChEBI" id="CHEBI:17976"/>
        <dbReference type="ChEBI" id="CHEBI:57540"/>
        <dbReference type="ChEBI" id="CHEBI:57945"/>
        <dbReference type="EC" id="7.1.1.2"/>
    </reaction>
</comment>
<evidence type="ECO:0000313" key="19">
    <source>
        <dbReference type="EMBL" id="WAX01704.1"/>
    </source>
</evidence>
<evidence type="ECO:0000256" key="15">
    <source>
        <dbReference type="ARBA" id="ARBA00023136"/>
    </source>
</evidence>
<name>A0A9F1U556_9BILA</name>
<feature type="domain" description="NADH:quinone oxidoreductase/Mrp antiporter transmembrane" evidence="18">
    <location>
        <begin position="83"/>
        <end position="354"/>
    </location>
</feature>
<dbReference type="EC" id="7.1.1.2" evidence="4 17"/>
<evidence type="ECO:0000256" key="14">
    <source>
        <dbReference type="ARBA" id="ARBA00023128"/>
    </source>
</evidence>
<evidence type="ECO:0000259" key="18">
    <source>
        <dbReference type="Pfam" id="PF00361"/>
    </source>
</evidence>
<evidence type="ECO:0000256" key="3">
    <source>
        <dbReference type="ARBA" id="ARBA00009025"/>
    </source>
</evidence>
<feature type="transmembrane region" description="Helical" evidence="17">
    <location>
        <begin position="12"/>
        <end position="34"/>
    </location>
</feature>
<reference evidence="19" key="1">
    <citation type="submission" date="2022-01" db="EMBL/GenBank/DDBJ databases">
        <title>Evolutionary rates of mitochondrial sequences and gene orders in Spirurina (Nematoda) are episodic but synchronised.</title>
        <authorList>
            <person name="Zou H."/>
            <person name="Chen R."/>
            <person name="Wang G.-T."/>
        </authorList>
    </citation>
    <scope>NUCLEOTIDE SEQUENCE</scope>
</reference>
<keyword evidence="6 17" id="KW-0813">Transport</keyword>
<feature type="transmembrane region" description="Helical" evidence="17">
    <location>
        <begin position="40"/>
        <end position="60"/>
    </location>
</feature>
<keyword evidence="15 17" id="KW-0472">Membrane</keyword>
<dbReference type="PRINTS" id="PR01437">
    <property type="entry name" value="NUOXDRDTASE4"/>
</dbReference>
<keyword evidence="7 17" id="KW-0679">Respiratory chain</keyword>
<keyword evidence="14 17" id="KW-0496">Mitochondrion</keyword>
<keyword evidence="11 17" id="KW-1133">Transmembrane helix</keyword>
<sequence>MILGVMFFYDYYAFLLVLVISSLNFLTDYSWLGLFIFSDSYMGVVMVILGIVSIVLVFLVEEMIVLIYLSQILVYFCMMFFHSSNFIMLYMFYEMSMFPILIMVLGFGSQVEKVGAGYYLLLYTVLCSFPFLFIIMNLGLSLSVAYSSLFLSWEVTIILCLCFLVKFPVYFLHLWLPKAHVEAPTVASMILAGLLLKLGCVGFIRVLDSVNYYQSYILFLVSFMGMVMCSLSCMFQSDVKSLAAYSSVVHMGLYLVMVLGSSCVVKSSGFLILLSHGYSSMLLFFLIGLFYNFSGTRLIYYFSGMVGSFSMYVYLVMVVLMSNTGVPPFWSFFSEFLAVGSLVFGFMMSFLIVFIYLFVSFYYSIYLISLSMSGSSYFSVSLFVLGYGFVLSFMVFNIFWLGLFF</sequence>
<evidence type="ECO:0000256" key="11">
    <source>
        <dbReference type="ARBA" id="ARBA00022989"/>
    </source>
</evidence>
<evidence type="ECO:0000256" key="17">
    <source>
        <dbReference type="RuleBase" id="RU003297"/>
    </source>
</evidence>